<gene>
    <name evidence="22" type="ORF">PENDEC_c010G05494</name>
</gene>
<evidence type="ECO:0000256" key="8">
    <source>
        <dbReference type="ARBA" id="ARBA00022679"/>
    </source>
</evidence>
<evidence type="ECO:0000256" key="1">
    <source>
        <dbReference type="ARBA" id="ARBA00000287"/>
    </source>
</evidence>
<dbReference type="GO" id="GO:0005789">
    <property type="term" value="C:endoplasmic reticulum membrane"/>
    <property type="evidence" value="ECO:0007669"/>
    <property type="project" value="UniProtKB-SubCell"/>
</dbReference>
<evidence type="ECO:0000256" key="13">
    <source>
        <dbReference type="ARBA" id="ARBA00023136"/>
    </source>
</evidence>
<keyword evidence="8 18" id="KW-0808">Transferase</keyword>
<feature type="transmembrane region" description="Helical" evidence="21">
    <location>
        <begin position="125"/>
        <end position="144"/>
    </location>
</feature>
<dbReference type="PIRSF" id="PIRSF000852">
    <property type="entry name" value="Phosphatidylserine_synth_fun"/>
    <property type="match status" value="1"/>
</dbReference>
<comment type="caution">
    <text evidence="22">The sequence shown here is derived from an EMBL/GenBank/DDBJ whole genome shotgun (WGS) entry which is preliminary data.</text>
</comment>
<evidence type="ECO:0000256" key="2">
    <source>
        <dbReference type="ARBA" id="ARBA00004477"/>
    </source>
</evidence>
<evidence type="ECO:0000256" key="14">
    <source>
        <dbReference type="ARBA" id="ARBA00023209"/>
    </source>
</evidence>
<dbReference type="OrthoDB" id="448573at2759"/>
<keyword evidence="10 18" id="KW-0256">Endoplasmic reticulum</keyword>
<comment type="catalytic activity">
    <reaction evidence="1 18">
        <text>a CDP-1,2-diacyl-sn-glycerol + L-serine = a 1,2-diacyl-sn-glycero-3-phospho-L-serine + CMP + H(+)</text>
        <dbReference type="Rhea" id="RHEA:16913"/>
        <dbReference type="ChEBI" id="CHEBI:15378"/>
        <dbReference type="ChEBI" id="CHEBI:33384"/>
        <dbReference type="ChEBI" id="CHEBI:57262"/>
        <dbReference type="ChEBI" id="CHEBI:58332"/>
        <dbReference type="ChEBI" id="CHEBI:60377"/>
        <dbReference type="EC" id="2.7.8.8"/>
    </reaction>
</comment>
<evidence type="ECO:0000256" key="7">
    <source>
        <dbReference type="ARBA" id="ARBA00022516"/>
    </source>
</evidence>
<evidence type="ECO:0000313" key="23">
    <source>
        <dbReference type="Proteomes" id="UP000191522"/>
    </source>
</evidence>
<keyword evidence="11 21" id="KW-1133">Transmembrane helix</keyword>
<keyword evidence="7 18" id="KW-0444">Lipid biosynthesis</keyword>
<keyword evidence="15 18" id="KW-1208">Phospholipid metabolism</keyword>
<dbReference type="Gene3D" id="1.20.120.1760">
    <property type="match status" value="1"/>
</dbReference>
<dbReference type="InterPro" id="IPR043130">
    <property type="entry name" value="CDP-OH_PTrfase_TM_dom"/>
</dbReference>
<dbReference type="AlphaFoldDB" id="A0A1V6PC10"/>
<comment type="pathway">
    <text evidence="17 18">Phospholipid metabolism; phosphatidylethanolamine biosynthesis; phosphatidylethanolamine from CDP-diacylglycerol: step 1/2.</text>
</comment>
<dbReference type="EC" id="2.7.8.8" evidence="5 18"/>
<evidence type="ECO:0000256" key="4">
    <source>
        <dbReference type="ARBA" id="ARBA00010441"/>
    </source>
</evidence>
<feature type="compositionally biased region" description="Low complexity" evidence="20">
    <location>
        <begin position="1"/>
        <end position="11"/>
    </location>
</feature>
<dbReference type="Pfam" id="PF01066">
    <property type="entry name" value="CDP-OH_P_transf"/>
    <property type="match status" value="1"/>
</dbReference>
<dbReference type="UniPathway" id="UPA00558">
    <property type="reaction ID" value="UER00615"/>
</dbReference>
<evidence type="ECO:0000256" key="5">
    <source>
        <dbReference type="ARBA" id="ARBA00013174"/>
    </source>
</evidence>
<dbReference type="GO" id="GO:0006646">
    <property type="term" value="P:phosphatidylethanolamine biosynthetic process"/>
    <property type="evidence" value="ECO:0007669"/>
    <property type="project" value="UniProtKB-UniRule"/>
</dbReference>
<evidence type="ECO:0000256" key="21">
    <source>
        <dbReference type="SAM" id="Phobius"/>
    </source>
</evidence>
<keyword evidence="14 18" id="KW-0594">Phospholipid biosynthesis</keyword>
<keyword evidence="13 18" id="KW-0472">Membrane</keyword>
<reference evidence="23" key="1">
    <citation type="journal article" date="2017" name="Nat. Microbiol.">
        <title>Global analysis of biosynthetic gene clusters reveals vast potential of secondary metabolite production in Penicillium species.</title>
        <authorList>
            <person name="Nielsen J.C."/>
            <person name="Grijseels S."/>
            <person name="Prigent S."/>
            <person name="Ji B."/>
            <person name="Dainat J."/>
            <person name="Nielsen K.F."/>
            <person name="Frisvad J.C."/>
            <person name="Workman M."/>
            <person name="Nielsen J."/>
        </authorList>
    </citation>
    <scope>NUCLEOTIDE SEQUENCE [LARGE SCALE GENOMIC DNA]</scope>
    <source>
        <strain evidence="23">IBT 11843</strain>
    </source>
</reference>
<comment type="similarity">
    <text evidence="4 18 19">Belongs to the CDP-alcohol phosphatidyltransferase class-I family.</text>
</comment>
<keyword evidence="12 18" id="KW-0443">Lipid metabolism</keyword>
<evidence type="ECO:0000256" key="6">
    <source>
        <dbReference type="ARBA" id="ARBA00017171"/>
    </source>
</evidence>
<evidence type="ECO:0000256" key="12">
    <source>
        <dbReference type="ARBA" id="ARBA00023098"/>
    </source>
</evidence>
<dbReference type="GO" id="GO:0003882">
    <property type="term" value="F:CDP-diacylglycerol-serine O-phosphatidyltransferase activity"/>
    <property type="evidence" value="ECO:0007669"/>
    <property type="project" value="UniProtKB-UniRule"/>
</dbReference>
<evidence type="ECO:0000256" key="19">
    <source>
        <dbReference type="RuleBase" id="RU003750"/>
    </source>
</evidence>
<dbReference type="NCBIfam" id="TIGR00473">
    <property type="entry name" value="pssA"/>
    <property type="match status" value="1"/>
</dbReference>
<dbReference type="PANTHER" id="PTHR14269:SF61">
    <property type="entry name" value="CDP-DIACYLGLYCEROL--SERINE O-PHOSPHATIDYLTRANSFERASE"/>
    <property type="match status" value="1"/>
</dbReference>
<feature type="region of interest" description="Disordered" evidence="20">
    <location>
        <begin position="1"/>
        <end position="20"/>
    </location>
</feature>
<evidence type="ECO:0000256" key="10">
    <source>
        <dbReference type="ARBA" id="ARBA00022824"/>
    </source>
</evidence>
<comment type="subcellular location">
    <subcellularLocation>
        <location evidence="2">Endoplasmic reticulum membrane</location>
        <topology evidence="2">Multi-pass membrane protein</topology>
    </subcellularLocation>
</comment>
<evidence type="ECO:0000256" key="11">
    <source>
        <dbReference type="ARBA" id="ARBA00022989"/>
    </source>
</evidence>
<name>A0A1V6PC10_PENDC</name>
<dbReference type="STRING" id="69771.A0A1V6PC10"/>
<evidence type="ECO:0000256" key="9">
    <source>
        <dbReference type="ARBA" id="ARBA00022692"/>
    </source>
</evidence>
<evidence type="ECO:0000256" key="15">
    <source>
        <dbReference type="ARBA" id="ARBA00023264"/>
    </source>
</evidence>
<evidence type="ECO:0000256" key="18">
    <source>
        <dbReference type="PIRNR" id="PIRNR000852"/>
    </source>
</evidence>
<dbReference type="PROSITE" id="PS00379">
    <property type="entry name" value="CDP_ALCOHOL_P_TRANSF"/>
    <property type="match status" value="1"/>
</dbReference>
<dbReference type="GO" id="GO:0006659">
    <property type="term" value="P:phosphatidylserine biosynthetic process"/>
    <property type="evidence" value="ECO:0007669"/>
    <property type="project" value="UniProtKB-UniRule"/>
</dbReference>
<dbReference type="FunFam" id="1.20.120.1760:FF:000022">
    <property type="entry name" value="CDP-diacylglycerol--serine O-phosphatidyltransferase"/>
    <property type="match status" value="1"/>
</dbReference>
<dbReference type="InterPro" id="IPR016271">
    <property type="entry name" value="CDP-diaglyc--ser_O-PTrfase_fun"/>
</dbReference>
<dbReference type="OMA" id="HGCGMIS"/>
<dbReference type="InterPro" id="IPR000462">
    <property type="entry name" value="CDP-OH_P_trans"/>
</dbReference>
<dbReference type="InterPro" id="IPR004533">
    <property type="entry name" value="CDP-diaglyc--ser_O-PTrfase"/>
</dbReference>
<proteinExistence type="inferred from homology"/>
<accession>A0A1V6PC10</accession>
<dbReference type="Proteomes" id="UP000191522">
    <property type="component" value="Unassembled WGS sequence"/>
</dbReference>
<keyword evidence="23" id="KW-1185">Reference proteome</keyword>
<dbReference type="PANTHER" id="PTHR14269">
    <property type="entry name" value="CDP-DIACYLGLYCEROL--GLYCEROL-3-PHOSPHATE 3-PHOSPHATIDYLTRANSFERASE-RELATED"/>
    <property type="match status" value="1"/>
</dbReference>
<feature type="transmembrane region" description="Helical" evidence="21">
    <location>
        <begin position="150"/>
        <end position="172"/>
    </location>
</feature>
<comment type="pathway">
    <text evidence="3">Lipid metabolism.</text>
</comment>
<evidence type="ECO:0000256" key="16">
    <source>
        <dbReference type="ARBA" id="ARBA00032361"/>
    </source>
</evidence>
<sequence length="250" mass="27034">MASNGSSNGPSSGDGGQEKQKMLLSSEHGHFSLIKSVSEISLSPDSQTPANAAIRALHLADLVTELNVMSVFSSMRYCLGDPTEYGAIWAALGFMPFGLFFDFMDGRIARLRKKSSLMGQELDSLADLISFGLAPAAAAFALGIRTSLDHLFLAFFVLCGLTRLARFNVTVALVPKDKSGKSKYFEGTPIPTTLGIVSLMAYWVSQGWTHENIPFGLIAEGTVFEFHPIVLMFALHGCLMVSKTIHIPKP</sequence>
<evidence type="ECO:0000256" key="20">
    <source>
        <dbReference type="SAM" id="MobiDB-lite"/>
    </source>
</evidence>
<dbReference type="InterPro" id="IPR048254">
    <property type="entry name" value="CDP_ALCOHOL_P_TRANSF_CS"/>
</dbReference>
<evidence type="ECO:0000256" key="17">
    <source>
        <dbReference type="ARBA" id="ARBA00060701"/>
    </source>
</evidence>
<evidence type="ECO:0000313" key="22">
    <source>
        <dbReference type="EMBL" id="OQD74515.1"/>
    </source>
</evidence>
<evidence type="ECO:0000256" key="3">
    <source>
        <dbReference type="ARBA" id="ARBA00005189"/>
    </source>
</evidence>
<keyword evidence="9 21" id="KW-0812">Transmembrane</keyword>
<dbReference type="InterPro" id="IPR050324">
    <property type="entry name" value="CDP-alcohol_PTase-I"/>
</dbReference>
<protein>
    <recommendedName>
        <fullName evidence="6 18">CDP-diacylglycerol--serine O-phosphatidyltransferase</fullName>
        <ecNumber evidence="5 18">2.7.8.8</ecNumber>
    </recommendedName>
    <alternativeName>
        <fullName evidence="16 18">Phosphatidylserine synthase</fullName>
    </alternativeName>
</protein>
<organism evidence="22 23">
    <name type="scientific">Penicillium decumbens</name>
    <dbReference type="NCBI Taxonomy" id="69771"/>
    <lineage>
        <taxon>Eukaryota</taxon>
        <taxon>Fungi</taxon>
        <taxon>Dikarya</taxon>
        <taxon>Ascomycota</taxon>
        <taxon>Pezizomycotina</taxon>
        <taxon>Eurotiomycetes</taxon>
        <taxon>Eurotiomycetidae</taxon>
        <taxon>Eurotiales</taxon>
        <taxon>Aspergillaceae</taxon>
        <taxon>Penicillium</taxon>
    </lineage>
</organism>
<feature type="transmembrane region" description="Helical" evidence="21">
    <location>
        <begin position="85"/>
        <end position="104"/>
    </location>
</feature>
<dbReference type="EMBL" id="MDYL01000010">
    <property type="protein sequence ID" value="OQD74515.1"/>
    <property type="molecule type" value="Genomic_DNA"/>
</dbReference>